<evidence type="ECO:0000256" key="1">
    <source>
        <dbReference type="SAM" id="MobiDB-lite"/>
    </source>
</evidence>
<dbReference type="OrthoDB" id="303614at2759"/>
<protein>
    <recommendedName>
        <fullName evidence="2">GAF domain-containing protein</fullName>
    </recommendedName>
</protein>
<dbReference type="InterPro" id="IPR003018">
    <property type="entry name" value="GAF"/>
</dbReference>
<keyword evidence="4" id="KW-1185">Reference proteome</keyword>
<evidence type="ECO:0000259" key="2">
    <source>
        <dbReference type="Pfam" id="PF01590"/>
    </source>
</evidence>
<evidence type="ECO:0000313" key="4">
    <source>
        <dbReference type="Proteomes" id="UP001140513"/>
    </source>
</evidence>
<feature type="compositionally biased region" description="Basic and acidic residues" evidence="1">
    <location>
        <begin position="353"/>
        <end position="363"/>
    </location>
</feature>
<name>A0A9W9CB96_9PLEO</name>
<dbReference type="AlphaFoldDB" id="A0A9W9CB96"/>
<gene>
    <name evidence="3" type="ORF">N0V89_005497</name>
</gene>
<proteinExistence type="predicted"/>
<comment type="caution">
    <text evidence="3">The sequence shown here is derived from an EMBL/GenBank/DDBJ whole genome shotgun (WGS) entry which is preliminary data.</text>
</comment>
<dbReference type="Gene3D" id="3.30.450.40">
    <property type="match status" value="1"/>
</dbReference>
<dbReference type="GeneID" id="80909027"/>
<feature type="region of interest" description="Disordered" evidence="1">
    <location>
        <begin position="410"/>
        <end position="432"/>
    </location>
</feature>
<dbReference type="RefSeq" id="XP_056071541.1">
    <property type="nucleotide sequence ID" value="XM_056214274.1"/>
</dbReference>
<dbReference type="SUPFAM" id="SSF55781">
    <property type="entry name" value="GAF domain-like"/>
    <property type="match status" value="1"/>
</dbReference>
<feature type="compositionally biased region" description="Low complexity" evidence="1">
    <location>
        <begin position="412"/>
        <end position="432"/>
    </location>
</feature>
<dbReference type="EMBL" id="JAPEUX010000004">
    <property type="protein sequence ID" value="KAJ4353767.1"/>
    <property type="molecule type" value="Genomic_DNA"/>
</dbReference>
<feature type="region of interest" description="Disordered" evidence="1">
    <location>
        <begin position="322"/>
        <end position="364"/>
    </location>
</feature>
<dbReference type="Proteomes" id="UP001140513">
    <property type="component" value="Unassembled WGS sequence"/>
</dbReference>
<dbReference type="InterPro" id="IPR029016">
    <property type="entry name" value="GAF-like_dom_sf"/>
</dbReference>
<organism evidence="3 4">
    <name type="scientific">Didymosphaeria variabile</name>
    <dbReference type="NCBI Taxonomy" id="1932322"/>
    <lineage>
        <taxon>Eukaryota</taxon>
        <taxon>Fungi</taxon>
        <taxon>Dikarya</taxon>
        <taxon>Ascomycota</taxon>
        <taxon>Pezizomycotina</taxon>
        <taxon>Dothideomycetes</taxon>
        <taxon>Pleosporomycetidae</taxon>
        <taxon>Pleosporales</taxon>
        <taxon>Massarineae</taxon>
        <taxon>Didymosphaeriaceae</taxon>
        <taxon>Didymosphaeria</taxon>
    </lineage>
</organism>
<accession>A0A9W9CB96</accession>
<sequence length="474" mass="50814">MTPGQQKSPVAERKRERDVYLLYGSAFRDSPKIETPALDHKPRASADSTLIALAQLTATRLNVARACISLIDDTHQHFLAEATPSLPLRPKPEDAAAALWLGNVSVPRSWGVCEEVLQMRTDAVLVIDDLSKTEQYAHSDFVKGGPQWRFYGGVPLVCPRGSVVGVLSIWDGEPRPDPGLSGGQVILLQDFAATIINYLDTYTLRDQYQRGEQFTRGLLSFAQGASALKPFKVFADDSSNQSGSTTAASAGSVRSLKTLSSVGSRTIQASSTNERSIGTLQNSILPLHSKDMFSRAANVMMASSNLDGVLILDASVAATGHRQFPGTNEEDASSGDSSHSVSSSSDAASTASSRRDMQDDKSPKTCSVLGYAVRGKASNDGSDFGTLLERDLARLLKEWSTGKITNFTATGSSVSSTDDNSSSSASAAEVVSSEAKKKDVGRRFRTSVAVHELLPKARSVAFVPFWDYASHKIL</sequence>
<feature type="compositionally biased region" description="Low complexity" evidence="1">
    <location>
        <begin position="334"/>
        <end position="352"/>
    </location>
</feature>
<evidence type="ECO:0000313" key="3">
    <source>
        <dbReference type="EMBL" id="KAJ4353767.1"/>
    </source>
</evidence>
<reference evidence="3" key="1">
    <citation type="submission" date="2022-10" db="EMBL/GenBank/DDBJ databases">
        <title>Tapping the CABI collections for fungal endophytes: first genome assemblies for Collariella, Neodidymelliopsis, Ascochyta clinopodiicola, Didymella pomorum, Didymosphaeria variabile, Neocosmospora piperis and Neocucurbitaria cava.</title>
        <authorList>
            <person name="Hill R."/>
        </authorList>
    </citation>
    <scope>NUCLEOTIDE SEQUENCE</scope>
    <source>
        <strain evidence="3">IMI 356815</strain>
    </source>
</reference>
<feature type="domain" description="GAF" evidence="2">
    <location>
        <begin position="48"/>
        <end position="195"/>
    </location>
</feature>
<dbReference type="PANTHER" id="PTHR43102:SF2">
    <property type="entry name" value="GAF DOMAIN-CONTAINING PROTEIN"/>
    <property type="match status" value="1"/>
</dbReference>
<dbReference type="Pfam" id="PF01590">
    <property type="entry name" value="GAF"/>
    <property type="match status" value="1"/>
</dbReference>
<dbReference type="PANTHER" id="PTHR43102">
    <property type="entry name" value="SLR1143 PROTEIN"/>
    <property type="match status" value="1"/>
</dbReference>